<dbReference type="InterPro" id="IPR046161">
    <property type="entry name" value="DUF6163"/>
</dbReference>
<dbReference type="EMBL" id="FWXR01000003">
    <property type="protein sequence ID" value="SMC52247.1"/>
    <property type="molecule type" value="Genomic_DNA"/>
</dbReference>
<accession>A0A1W1ZV23</accession>
<dbReference type="OrthoDB" id="7843623at2"/>
<sequence length="154" mass="17027">MTIEPPREDIETGLNRRLTVILLRICSLVLFALGLSYWALIVGLGSPLPSLVAPLPRFDLMTTPWKVAAPTLAVLYPVGGVGLWMTARWGPVVWGLILLVECIMQFAFAPLFGDRMTIIVLHGWGFLMLGLLRMVVWRGKRSGHGVGRRGHLKG</sequence>
<keyword evidence="3" id="KW-1185">Reference proteome</keyword>
<reference evidence="2 3" key="1">
    <citation type="submission" date="2017-04" db="EMBL/GenBank/DDBJ databases">
        <authorList>
            <person name="Afonso C.L."/>
            <person name="Miller P.J."/>
            <person name="Scott M.A."/>
            <person name="Spackman E."/>
            <person name="Goraichik I."/>
            <person name="Dimitrov K.M."/>
            <person name="Suarez D.L."/>
            <person name="Swayne D.E."/>
        </authorList>
    </citation>
    <scope>NUCLEOTIDE SEQUENCE [LARGE SCALE GENOMIC DNA]</scope>
    <source>
        <strain evidence="2 3">CGMCC 1.10972</strain>
    </source>
</reference>
<proteinExistence type="predicted"/>
<feature type="transmembrane region" description="Helical" evidence="1">
    <location>
        <begin position="21"/>
        <end position="45"/>
    </location>
</feature>
<feature type="transmembrane region" description="Helical" evidence="1">
    <location>
        <begin position="65"/>
        <end position="85"/>
    </location>
</feature>
<dbReference type="Proteomes" id="UP000192656">
    <property type="component" value="Unassembled WGS sequence"/>
</dbReference>
<dbReference type="Pfam" id="PF19660">
    <property type="entry name" value="DUF6163"/>
    <property type="match status" value="1"/>
</dbReference>
<feature type="transmembrane region" description="Helical" evidence="1">
    <location>
        <begin position="118"/>
        <end position="136"/>
    </location>
</feature>
<name>A0A1W1ZV23_9HYPH</name>
<gene>
    <name evidence="2" type="ORF">SAMN06297251_103151</name>
</gene>
<dbReference type="AlphaFoldDB" id="A0A1W1ZV23"/>
<dbReference type="STRING" id="937218.SAMN06297251_103151"/>
<protein>
    <submittedName>
        <fullName evidence="2">Uncharacterized protein</fullName>
    </submittedName>
</protein>
<keyword evidence="1" id="KW-0472">Membrane</keyword>
<feature type="transmembrane region" description="Helical" evidence="1">
    <location>
        <begin position="92"/>
        <end position="112"/>
    </location>
</feature>
<keyword evidence="1" id="KW-1133">Transmembrane helix</keyword>
<evidence type="ECO:0000313" key="2">
    <source>
        <dbReference type="EMBL" id="SMC52247.1"/>
    </source>
</evidence>
<keyword evidence="1" id="KW-0812">Transmembrane</keyword>
<organism evidence="2 3">
    <name type="scientific">Fulvimarina manganoxydans</name>
    <dbReference type="NCBI Taxonomy" id="937218"/>
    <lineage>
        <taxon>Bacteria</taxon>
        <taxon>Pseudomonadati</taxon>
        <taxon>Pseudomonadota</taxon>
        <taxon>Alphaproteobacteria</taxon>
        <taxon>Hyphomicrobiales</taxon>
        <taxon>Aurantimonadaceae</taxon>
        <taxon>Fulvimarina</taxon>
    </lineage>
</organism>
<dbReference type="RefSeq" id="WP_084408976.1">
    <property type="nucleotide sequence ID" value="NZ_FWXR01000003.1"/>
</dbReference>
<evidence type="ECO:0000256" key="1">
    <source>
        <dbReference type="SAM" id="Phobius"/>
    </source>
</evidence>
<evidence type="ECO:0000313" key="3">
    <source>
        <dbReference type="Proteomes" id="UP000192656"/>
    </source>
</evidence>